<dbReference type="AlphaFoldDB" id="A0A6J0T440"/>
<sequence>MSREAISLCALNKTLNRVENKLQCIDAQFTVLDSNIQKLSEKFDFRSTALEHQMDQDEMWASLLEDRFTSVEVNLFYSYICETINCLHSQLTKMLPDLARVLPTLTSVLRRKRKNPRIQMAWESALEILGLQEGDVKALCAFFITHSFNACYYPANQRQSYTKDINSMIREVVKNQILQRSLLHAVSVVERGKL</sequence>
<keyword evidence="1" id="KW-1185">Reference proteome</keyword>
<dbReference type="CTD" id="255798"/>
<evidence type="ECO:0000313" key="1">
    <source>
        <dbReference type="Proteomes" id="UP001652642"/>
    </source>
</evidence>
<dbReference type="Pfam" id="PF15080">
    <property type="entry name" value="DUF4547"/>
    <property type="match status" value="1"/>
</dbReference>
<protein>
    <submittedName>
        <fullName evidence="2">Single-pass membrane and coiled-coil domain-containing protein 1</fullName>
    </submittedName>
</protein>
<dbReference type="InParanoid" id="A0A6J0T440"/>
<accession>A0A6J0T440</accession>
<name>A0A6J0T440_9SAUR</name>
<dbReference type="PANTHER" id="PTHR35979">
    <property type="entry name" value="SINGLE-PASS MEMBRANE AND COILED-COIL DOMAIN-CONTAINING PROTEIN 1"/>
    <property type="match status" value="1"/>
</dbReference>
<gene>
    <name evidence="2" type="primary">SMCO1</name>
</gene>
<dbReference type="PANTHER" id="PTHR35979:SF1">
    <property type="entry name" value="SINGLE-PASS MEMBRANE AND COILED-COIL DOMAIN-CONTAINING PROTEIN 1"/>
    <property type="match status" value="1"/>
</dbReference>
<dbReference type="InterPro" id="IPR027875">
    <property type="entry name" value="DUF4547"/>
</dbReference>
<evidence type="ECO:0000313" key="2">
    <source>
        <dbReference type="RefSeq" id="XP_020642063.2"/>
    </source>
</evidence>
<proteinExistence type="predicted"/>
<dbReference type="OrthoDB" id="9882837at2759"/>
<dbReference type="Proteomes" id="UP001652642">
    <property type="component" value="Chromosome 3"/>
</dbReference>
<organism evidence="1 2">
    <name type="scientific">Pogona vitticeps</name>
    <name type="common">central bearded dragon</name>
    <dbReference type="NCBI Taxonomy" id="103695"/>
    <lineage>
        <taxon>Eukaryota</taxon>
        <taxon>Metazoa</taxon>
        <taxon>Chordata</taxon>
        <taxon>Craniata</taxon>
        <taxon>Vertebrata</taxon>
        <taxon>Euteleostomi</taxon>
        <taxon>Lepidosauria</taxon>
        <taxon>Squamata</taxon>
        <taxon>Bifurcata</taxon>
        <taxon>Unidentata</taxon>
        <taxon>Episquamata</taxon>
        <taxon>Toxicofera</taxon>
        <taxon>Iguania</taxon>
        <taxon>Acrodonta</taxon>
        <taxon>Agamidae</taxon>
        <taxon>Amphibolurinae</taxon>
        <taxon>Pogona</taxon>
    </lineage>
</organism>
<dbReference type="GeneID" id="110075290"/>
<reference evidence="2" key="1">
    <citation type="submission" date="2025-08" db="UniProtKB">
        <authorList>
            <consortium name="RefSeq"/>
        </authorList>
    </citation>
    <scope>IDENTIFICATION</scope>
</reference>
<dbReference type="RefSeq" id="XP_020642063.2">
    <property type="nucleotide sequence ID" value="XM_020786404.2"/>
</dbReference>
<dbReference type="KEGG" id="pvt:110075290"/>